<accession>A0A9P4YSY0</accession>
<feature type="signal peptide" evidence="1">
    <location>
        <begin position="1"/>
        <end position="22"/>
    </location>
</feature>
<proteinExistence type="predicted"/>
<comment type="caution">
    <text evidence="2">The sequence shown here is derived from an EMBL/GenBank/DDBJ whole genome shotgun (WGS) entry which is preliminary data.</text>
</comment>
<protein>
    <submittedName>
        <fullName evidence="2">Uncharacterized protein</fullName>
    </submittedName>
</protein>
<dbReference type="EMBL" id="JAANYQ010000011">
    <property type="protein sequence ID" value="KAF4121947.1"/>
    <property type="molecule type" value="Genomic_DNA"/>
</dbReference>
<sequence>MHSTSIVKILSLAMTLVPLANSTPQGGQPCGLGIAPCAEGLTCQPVSDSCTDVNRCSGRCFFDSSSNVNKKKPYTLCGGFRVNPATCEDGHQCCDDPRDAHNCGMACDKPGICVSNDAVRYYPADPCPDGLTYYPYSGKYSFTDALGLCL</sequence>
<dbReference type="Proteomes" id="UP000749293">
    <property type="component" value="Unassembled WGS sequence"/>
</dbReference>
<keyword evidence="1" id="KW-0732">Signal</keyword>
<keyword evidence="3" id="KW-1185">Reference proteome</keyword>
<gene>
    <name evidence="2" type="ORF">GMORB2_1787</name>
</gene>
<dbReference type="AlphaFoldDB" id="A0A9P4YSY0"/>
<organism evidence="2 3">
    <name type="scientific">Geosmithia morbida</name>
    <dbReference type="NCBI Taxonomy" id="1094350"/>
    <lineage>
        <taxon>Eukaryota</taxon>
        <taxon>Fungi</taxon>
        <taxon>Dikarya</taxon>
        <taxon>Ascomycota</taxon>
        <taxon>Pezizomycotina</taxon>
        <taxon>Sordariomycetes</taxon>
        <taxon>Hypocreomycetidae</taxon>
        <taxon>Hypocreales</taxon>
        <taxon>Bionectriaceae</taxon>
        <taxon>Geosmithia</taxon>
    </lineage>
</organism>
<evidence type="ECO:0000256" key="1">
    <source>
        <dbReference type="SAM" id="SignalP"/>
    </source>
</evidence>
<evidence type="ECO:0000313" key="3">
    <source>
        <dbReference type="Proteomes" id="UP000749293"/>
    </source>
</evidence>
<dbReference type="GeneID" id="55968017"/>
<dbReference type="RefSeq" id="XP_035320599.1">
    <property type="nucleotide sequence ID" value="XM_035463768.1"/>
</dbReference>
<reference evidence="2" key="1">
    <citation type="submission" date="2020-03" db="EMBL/GenBank/DDBJ databases">
        <title>Site-based positive gene gene selection in Geosmithia morbida across the United States reveals a broad range of putative effectors and factors for local host and environmental adapation.</title>
        <authorList>
            <person name="Onufrak A."/>
            <person name="Murdoch R.W."/>
            <person name="Gazis R."/>
            <person name="Huff M."/>
            <person name="Staton M."/>
            <person name="Klingeman W."/>
            <person name="Hadziabdic D."/>
        </authorList>
    </citation>
    <scope>NUCLEOTIDE SEQUENCE</scope>
    <source>
        <strain evidence="2">1262</strain>
    </source>
</reference>
<feature type="chain" id="PRO_5040500054" evidence="1">
    <location>
        <begin position="23"/>
        <end position="150"/>
    </location>
</feature>
<name>A0A9P4YSY0_9HYPO</name>
<dbReference type="OrthoDB" id="3799394at2759"/>
<evidence type="ECO:0000313" key="2">
    <source>
        <dbReference type="EMBL" id="KAF4121947.1"/>
    </source>
</evidence>